<proteinExistence type="inferred from homology"/>
<keyword evidence="2" id="KW-0285">Flavoprotein</keyword>
<protein>
    <submittedName>
        <fullName evidence="6">FAD binding domain-containing protein</fullName>
    </submittedName>
</protein>
<dbReference type="GO" id="GO:0071949">
    <property type="term" value="F:FAD binding"/>
    <property type="evidence" value="ECO:0007669"/>
    <property type="project" value="InterPro"/>
</dbReference>
<name>A0A6A6WKC5_9PEZI</name>
<dbReference type="GO" id="GO:0016491">
    <property type="term" value="F:oxidoreductase activity"/>
    <property type="evidence" value="ECO:0007669"/>
    <property type="project" value="UniProtKB-KW"/>
</dbReference>
<dbReference type="Proteomes" id="UP000799437">
    <property type="component" value="Unassembled WGS sequence"/>
</dbReference>
<dbReference type="InterPro" id="IPR016166">
    <property type="entry name" value="FAD-bd_PCMH"/>
</dbReference>
<evidence type="ECO:0000256" key="4">
    <source>
        <dbReference type="ARBA" id="ARBA00023002"/>
    </source>
</evidence>
<dbReference type="InterPro" id="IPR050416">
    <property type="entry name" value="FAD-linked_Oxidoreductase"/>
</dbReference>
<dbReference type="EMBL" id="ML996565">
    <property type="protein sequence ID" value="KAF2762606.1"/>
    <property type="molecule type" value="Genomic_DNA"/>
</dbReference>
<keyword evidence="7" id="KW-1185">Reference proteome</keyword>
<dbReference type="PROSITE" id="PS51387">
    <property type="entry name" value="FAD_PCMH"/>
    <property type="match status" value="1"/>
</dbReference>
<dbReference type="SUPFAM" id="SSF56176">
    <property type="entry name" value="FAD-binding/transporter-associated domain-like"/>
    <property type="match status" value="1"/>
</dbReference>
<dbReference type="OrthoDB" id="2151789at2759"/>
<dbReference type="InterPro" id="IPR006094">
    <property type="entry name" value="Oxid_FAD_bind_N"/>
</dbReference>
<reference evidence="6" key="1">
    <citation type="journal article" date="2020" name="Stud. Mycol.">
        <title>101 Dothideomycetes genomes: a test case for predicting lifestyles and emergence of pathogens.</title>
        <authorList>
            <person name="Haridas S."/>
            <person name="Albert R."/>
            <person name="Binder M."/>
            <person name="Bloem J."/>
            <person name="Labutti K."/>
            <person name="Salamov A."/>
            <person name="Andreopoulos B."/>
            <person name="Baker S."/>
            <person name="Barry K."/>
            <person name="Bills G."/>
            <person name="Bluhm B."/>
            <person name="Cannon C."/>
            <person name="Castanera R."/>
            <person name="Culley D."/>
            <person name="Daum C."/>
            <person name="Ezra D."/>
            <person name="Gonzalez J."/>
            <person name="Henrissat B."/>
            <person name="Kuo A."/>
            <person name="Liang C."/>
            <person name="Lipzen A."/>
            <person name="Lutzoni F."/>
            <person name="Magnuson J."/>
            <person name="Mondo S."/>
            <person name="Nolan M."/>
            <person name="Ohm R."/>
            <person name="Pangilinan J."/>
            <person name="Park H.-J."/>
            <person name="Ramirez L."/>
            <person name="Alfaro M."/>
            <person name="Sun H."/>
            <person name="Tritt A."/>
            <person name="Yoshinaga Y."/>
            <person name="Zwiers L.-H."/>
            <person name="Turgeon B."/>
            <person name="Goodwin S."/>
            <person name="Spatafora J."/>
            <person name="Crous P."/>
            <person name="Grigoriev I."/>
        </authorList>
    </citation>
    <scope>NUCLEOTIDE SEQUENCE</scope>
    <source>
        <strain evidence="6">CBS 121739</strain>
    </source>
</reference>
<evidence type="ECO:0000259" key="5">
    <source>
        <dbReference type="PROSITE" id="PS51387"/>
    </source>
</evidence>
<evidence type="ECO:0000256" key="1">
    <source>
        <dbReference type="ARBA" id="ARBA00005466"/>
    </source>
</evidence>
<dbReference type="GeneID" id="54490998"/>
<evidence type="ECO:0000256" key="2">
    <source>
        <dbReference type="ARBA" id="ARBA00022630"/>
    </source>
</evidence>
<accession>A0A6A6WKC5</accession>
<dbReference type="InterPro" id="IPR016169">
    <property type="entry name" value="FAD-bd_PCMH_sub2"/>
</dbReference>
<dbReference type="AlphaFoldDB" id="A0A6A6WKC5"/>
<dbReference type="Pfam" id="PF01565">
    <property type="entry name" value="FAD_binding_4"/>
    <property type="match status" value="1"/>
</dbReference>
<sequence>MLVDSDSFLSPKRYLLSLEKSLNMLLSPIHNLIAALSTIPFSHASLTGLTPCDALISAGLSDRILTPLSPSYSTQLLTWYNTATRRHPWCIVLPHTSLEVSLVLTTLSAVGSGAGDWAIAVKSGGHGNDASNNVDSGVTIDLQYLDSVDYYEHNGSASIGPGARWGDVYKRLGEQGGAVTGGRDANVGVGGFLLGGGMSYYTGRTGFGCDNVINFEVVLASGDIINANATSNDDLWRALKGGSSNFGVVTRFDLEAFPARNLTYGQKTMSTEYEEEFVQAVFEFVERSEEHVNDALVPYYSYDAASEEIVMRAITVNTKAEPNTRAFDKVDIIPAIEPGLRTEMSLAEAAGGTLEGVVRGISFTLTFKNDLSILRRATELHHEYVIQMSELIGASNFTTLNFFQPLPSYFGAIEHRKVGNMLGLDHVNQNNILWVLGIGVLGGEDQQAIAHAKGANITAMVHDFAESVGGGNDLIYLNYADASQDPIGSYGLENIQLIRDAAAKYDPAGFFQQRIPGGFKISRVSSCAGTPCNH</sequence>
<dbReference type="PANTHER" id="PTHR42973">
    <property type="entry name" value="BINDING OXIDOREDUCTASE, PUTATIVE (AFU_ORTHOLOGUE AFUA_1G17690)-RELATED"/>
    <property type="match status" value="1"/>
</dbReference>
<keyword evidence="3" id="KW-0274">FAD</keyword>
<evidence type="ECO:0000313" key="6">
    <source>
        <dbReference type="EMBL" id="KAF2762606.1"/>
    </source>
</evidence>
<feature type="domain" description="FAD-binding PCMH-type" evidence="5">
    <location>
        <begin position="84"/>
        <end position="259"/>
    </location>
</feature>
<comment type="similarity">
    <text evidence="1">Belongs to the oxygen-dependent FAD-linked oxidoreductase family.</text>
</comment>
<evidence type="ECO:0000313" key="7">
    <source>
        <dbReference type="Proteomes" id="UP000799437"/>
    </source>
</evidence>
<keyword evidence="4" id="KW-0560">Oxidoreductase</keyword>
<dbReference type="InterPro" id="IPR036318">
    <property type="entry name" value="FAD-bd_PCMH-like_sf"/>
</dbReference>
<dbReference type="PANTHER" id="PTHR42973:SF53">
    <property type="entry name" value="FAD-BINDING PCMH-TYPE DOMAIN-CONTAINING PROTEIN-RELATED"/>
    <property type="match status" value="1"/>
</dbReference>
<evidence type="ECO:0000256" key="3">
    <source>
        <dbReference type="ARBA" id="ARBA00022827"/>
    </source>
</evidence>
<gene>
    <name evidence="6" type="ORF">EJ05DRAFT_7436</name>
</gene>
<organism evidence="6 7">
    <name type="scientific">Pseudovirgaria hyperparasitica</name>
    <dbReference type="NCBI Taxonomy" id="470096"/>
    <lineage>
        <taxon>Eukaryota</taxon>
        <taxon>Fungi</taxon>
        <taxon>Dikarya</taxon>
        <taxon>Ascomycota</taxon>
        <taxon>Pezizomycotina</taxon>
        <taxon>Dothideomycetes</taxon>
        <taxon>Dothideomycetes incertae sedis</taxon>
        <taxon>Acrospermales</taxon>
        <taxon>Acrospermaceae</taxon>
        <taxon>Pseudovirgaria</taxon>
    </lineage>
</organism>
<dbReference type="RefSeq" id="XP_033605057.1">
    <property type="nucleotide sequence ID" value="XM_033749944.1"/>
</dbReference>
<dbReference type="Gene3D" id="3.30.465.10">
    <property type="match status" value="1"/>
</dbReference>